<evidence type="ECO:0000256" key="1">
    <source>
        <dbReference type="ARBA" id="ARBA00008779"/>
    </source>
</evidence>
<keyword evidence="4" id="KW-0106">Calcium</keyword>
<dbReference type="Pfam" id="PF00884">
    <property type="entry name" value="Sulfatase"/>
    <property type="match status" value="1"/>
</dbReference>
<evidence type="ECO:0000256" key="2">
    <source>
        <dbReference type="ARBA" id="ARBA00022723"/>
    </source>
</evidence>
<keyword evidence="7" id="KW-1185">Reference proteome</keyword>
<evidence type="ECO:0000259" key="5">
    <source>
        <dbReference type="Pfam" id="PF00884"/>
    </source>
</evidence>
<evidence type="ECO:0000256" key="3">
    <source>
        <dbReference type="ARBA" id="ARBA00022801"/>
    </source>
</evidence>
<dbReference type="InterPro" id="IPR050738">
    <property type="entry name" value="Sulfatase"/>
</dbReference>
<dbReference type="InterPro" id="IPR017850">
    <property type="entry name" value="Alkaline_phosphatase_core_sf"/>
</dbReference>
<protein>
    <submittedName>
        <fullName evidence="6">Arylsulfatase A family protein</fullName>
    </submittedName>
</protein>
<evidence type="ECO:0000313" key="7">
    <source>
        <dbReference type="Proteomes" id="UP000001919"/>
    </source>
</evidence>
<name>C7MF93_BRAFD</name>
<dbReference type="PATRIC" id="fig|446465.5.peg.108"/>
<evidence type="ECO:0000313" key="6">
    <source>
        <dbReference type="EMBL" id="ACU83993.1"/>
    </source>
</evidence>
<dbReference type="HOGENOM" id="CLU_006332_10_4_11"/>
<dbReference type="PANTHER" id="PTHR42693">
    <property type="entry name" value="ARYLSULFATASE FAMILY MEMBER"/>
    <property type="match status" value="1"/>
</dbReference>
<accession>C7MF93</accession>
<dbReference type="Gene3D" id="3.40.720.10">
    <property type="entry name" value="Alkaline Phosphatase, subunit A"/>
    <property type="match status" value="1"/>
</dbReference>
<sequence>MSSSPAPRPHILLIISDDHGYGDLSSRGSADACTPNLDRLAESGTRFDSAYVTAPICSPSRSGLIAGAHQQRWGGHWFDDSSFPPASQPVLPELLGAHGYRTGYFGKIHYGAEGPGDRACPEQHGFDSSFYGLTSTSSGRLHYLLHSREARERLGEQHQAVHGISPMYEDGREVDCERHLTSEFADRAIDFMGPAPAADAAGGGVAEDPFFCMVAFNAVHNFAWQLPEDELAARALPSRDDFDPETEEYLDWYDGAISPNLENGRAYYLAQLEIMDREIGRMLDHLEATGRRENTLVVYLTDNGGSTCNYGINTPLHGTKYSLFEGGVRVPFMVSWPGEVPAGARCDELVSSMDLLPTFLAAAGAEHPRPEQIDGRPLQQVWAGEGPGHELLHFDTRFQWAVRDRDWKLRWVDEENTAHRDQLLRHEHTDIGAGFTLVPLGEDLDESPQADVSAEHPEVVEALLEAHREWSARMAVLAAG</sequence>
<keyword evidence="2" id="KW-0479">Metal-binding</keyword>
<dbReference type="eggNOG" id="COG3119">
    <property type="taxonomic scope" value="Bacteria"/>
</dbReference>
<dbReference type="KEGG" id="bfa:Bfae_01110"/>
<dbReference type="SUPFAM" id="SSF53649">
    <property type="entry name" value="Alkaline phosphatase-like"/>
    <property type="match status" value="1"/>
</dbReference>
<feature type="domain" description="Sulfatase N-terminal" evidence="5">
    <location>
        <begin position="9"/>
        <end position="365"/>
    </location>
</feature>
<dbReference type="PANTHER" id="PTHR42693:SF53">
    <property type="entry name" value="ENDO-4-O-SULFATASE"/>
    <property type="match status" value="1"/>
</dbReference>
<dbReference type="STRING" id="446465.Bfae_01110"/>
<dbReference type="GO" id="GO:0004065">
    <property type="term" value="F:arylsulfatase activity"/>
    <property type="evidence" value="ECO:0007669"/>
    <property type="project" value="TreeGrafter"/>
</dbReference>
<dbReference type="AlphaFoldDB" id="C7MF93"/>
<proteinExistence type="inferred from homology"/>
<dbReference type="GO" id="GO:0046872">
    <property type="term" value="F:metal ion binding"/>
    <property type="evidence" value="ECO:0007669"/>
    <property type="project" value="UniProtKB-KW"/>
</dbReference>
<reference evidence="6 7" key="1">
    <citation type="journal article" date="2009" name="Stand. Genomic Sci.">
        <title>Complete genome sequence of Brachybacterium faecium type strain (Schefferle 6-10).</title>
        <authorList>
            <person name="Lapidus A."/>
            <person name="Pukall R."/>
            <person name="Labuttii K."/>
            <person name="Copeland A."/>
            <person name="Del Rio T.G."/>
            <person name="Nolan M."/>
            <person name="Chen F."/>
            <person name="Lucas S."/>
            <person name="Tice H."/>
            <person name="Cheng J.F."/>
            <person name="Bruce D."/>
            <person name="Goodwin L."/>
            <person name="Pitluck S."/>
            <person name="Rohde M."/>
            <person name="Goker M."/>
            <person name="Pati A."/>
            <person name="Ivanova N."/>
            <person name="Mavrommatis K."/>
            <person name="Chen A."/>
            <person name="Palaniappan K."/>
            <person name="D'haeseleer P."/>
            <person name="Chain P."/>
            <person name="Bristow J."/>
            <person name="Eisen J.A."/>
            <person name="Markowitz V."/>
            <person name="Hugenholtz P."/>
            <person name="Kyrpides N.C."/>
            <person name="Klenk H.P."/>
        </authorList>
    </citation>
    <scope>NUCLEOTIDE SEQUENCE [LARGE SCALE GENOMIC DNA]</scope>
    <source>
        <strain evidence="7">ATCC 43885 / DSM 4810 / JCM 11609 / LMG 19847 / NBRC 14762 / NCIMB 9860 / 6-10</strain>
    </source>
</reference>
<evidence type="ECO:0000256" key="4">
    <source>
        <dbReference type="ARBA" id="ARBA00022837"/>
    </source>
</evidence>
<keyword evidence="3" id="KW-0378">Hydrolase</keyword>
<comment type="similarity">
    <text evidence="1">Belongs to the sulfatase family.</text>
</comment>
<gene>
    <name evidence="6" type="ordered locus">Bfae_01110</name>
</gene>
<dbReference type="InterPro" id="IPR000917">
    <property type="entry name" value="Sulfatase_N"/>
</dbReference>
<dbReference type="PROSITE" id="PS00523">
    <property type="entry name" value="SULFATASE_1"/>
    <property type="match status" value="1"/>
</dbReference>
<dbReference type="OrthoDB" id="9777306at2"/>
<dbReference type="EMBL" id="CP001643">
    <property type="protein sequence ID" value="ACU83993.1"/>
    <property type="molecule type" value="Genomic_DNA"/>
</dbReference>
<organism evidence="6 7">
    <name type="scientific">Brachybacterium faecium (strain ATCC 43885 / DSM 4810 / JCM 11609 / LMG 19847 / NBRC 14762 / NCIMB 9860 / 6-10)</name>
    <dbReference type="NCBI Taxonomy" id="446465"/>
    <lineage>
        <taxon>Bacteria</taxon>
        <taxon>Bacillati</taxon>
        <taxon>Actinomycetota</taxon>
        <taxon>Actinomycetes</taxon>
        <taxon>Micrococcales</taxon>
        <taxon>Dermabacteraceae</taxon>
        <taxon>Brachybacterium</taxon>
    </lineage>
</organism>
<dbReference type="Proteomes" id="UP000001919">
    <property type="component" value="Chromosome"/>
</dbReference>
<dbReference type="InterPro" id="IPR024607">
    <property type="entry name" value="Sulfatase_CS"/>
</dbReference>